<proteinExistence type="predicted"/>
<feature type="compositionally biased region" description="Low complexity" evidence="1">
    <location>
        <begin position="248"/>
        <end position="264"/>
    </location>
</feature>
<evidence type="ECO:0000256" key="1">
    <source>
        <dbReference type="SAM" id="MobiDB-lite"/>
    </source>
</evidence>
<dbReference type="Pfam" id="PF09729">
    <property type="entry name" value="Gti1_Pac2"/>
    <property type="match status" value="1"/>
</dbReference>
<dbReference type="GO" id="GO:0003677">
    <property type="term" value="F:DNA binding"/>
    <property type="evidence" value="ECO:0007669"/>
    <property type="project" value="TreeGrafter"/>
</dbReference>
<reference evidence="2" key="1">
    <citation type="submission" date="2023-02" db="EMBL/GenBank/DDBJ databases">
        <title>Identification and recombinant expression of a fungal hydrolase from Papiliotrema laurentii that hydrolyzes apple cutin and clears colloidal polyester polyurethane.</title>
        <authorList>
            <consortium name="DOE Joint Genome Institute"/>
            <person name="Roman V.A."/>
            <person name="Bojanowski C."/>
            <person name="Crable B.R."/>
            <person name="Wagner D.N."/>
            <person name="Hung C.S."/>
            <person name="Nadeau L.J."/>
            <person name="Schratz L."/>
            <person name="Haridas S."/>
            <person name="Pangilinan J."/>
            <person name="Lipzen A."/>
            <person name="Na H."/>
            <person name="Yan M."/>
            <person name="Ng V."/>
            <person name="Grigoriev I.V."/>
            <person name="Spatafora J.W."/>
            <person name="Barlow D."/>
            <person name="Biffinger J."/>
            <person name="Kelley-Loughnane N."/>
            <person name="Varaljay V.A."/>
            <person name="Crookes-Goodson W.J."/>
        </authorList>
    </citation>
    <scope>NUCLEOTIDE SEQUENCE</scope>
    <source>
        <strain evidence="2">5307AH</strain>
    </source>
</reference>
<evidence type="ECO:0000313" key="2">
    <source>
        <dbReference type="EMBL" id="KAK1922682.1"/>
    </source>
</evidence>
<feature type="compositionally biased region" description="Low complexity" evidence="1">
    <location>
        <begin position="453"/>
        <end position="463"/>
    </location>
</feature>
<keyword evidence="3" id="KW-1185">Reference proteome</keyword>
<feature type="compositionally biased region" description="Basic and acidic residues" evidence="1">
    <location>
        <begin position="520"/>
        <end position="534"/>
    </location>
</feature>
<feature type="compositionally biased region" description="Low complexity" evidence="1">
    <location>
        <begin position="410"/>
        <end position="421"/>
    </location>
</feature>
<dbReference type="Proteomes" id="UP001182556">
    <property type="component" value="Unassembled WGS sequence"/>
</dbReference>
<sequence>MYPSTSTQQPAAICALKSPADAIHILEAVRLGLVPRVTRRLTGHERSMIRPGTVWVWEEEETNMRRWTDGRRWGASRVGGGGFLVYTESSDNLSPPPSRGTGTDYMGRPHSGHGYAPYGRSALKPESLIKQTYSTTMTHPVTGKAKKFHVVAYSSKHNPQGDANNPLPLPQQLPLLATLKITPGIWPEWEHRRDPDYSSRRATSYPPPPSGSQATPVTATASPDVNEQYDQYQRGRSPGREPYTARASPSQIPPQRYQQPYTPTMMDANSRDPYTGRPLSHQPSPYPPQPDRYHPYHDSSRGRPYAPGSSAPSPMPPAAGGQPPMPQEGYYDDRRYAPQQIQQPQPHPAHRPSPPNVYAHPYDPYARGYPRRDQYGDEMPPHSQYYDPNPPTNRSPDDKARERAAPSHLAPPTVETTAPPTSGRKSPKMSIDSSLLNPSSAAAATPGGQTQPQSQAMSASSSSGPNGGFTLPPLRLAIDDRSGGSNGISAGNSPSGYGKLSPRGASDSGQSAGEGSVQGEDARQLGELGKRVSL</sequence>
<feature type="compositionally biased region" description="Basic and acidic residues" evidence="1">
    <location>
        <begin position="291"/>
        <end position="301"/>
    </location>
</feature>
<gene>
    <name evidence="2" type="ORF">DB88DRAFT_365833</name>
</gene>
<feature type="compositionally biased region" description="Low complexity" evidence="1">
    <location>
        <begin position="306"/>
        <end position="322"/>
    </location>
</feature>
<protein>
    <submittedName>
        <fullName evidence="2">Gti1/Pac2 family-domain-containing protein</fullName>
    </submittedName>
</protein>
<feature type="compositionally biased region" description="Basic and acidic residues" evidence="1">
    <location>
        <begin position="395"/>
        <end position="405"/>
    </location>
</feature>
<feature type="compositionally biased region" description="Low complexity" evidence="1">
    <location>
        <begin position="487"/>
        <end position="496"/>
    </location>
</feature>
<feature type="compositionally biased region" description="Pro residues" evidence="1">
    <location>
        <begin position="345"/>
        <end position="355"/>
    </location>
</feature>
<feature type="region of interest" description="Disordered" evidence="1">
    <location>
        <begin position="188"/>
        <end position="534"/>
    </location>
</feature>
<feature type="compositionally biased region" description="Basic and acidic residues" evidence="1">
    <location>
        <begin position="188"/>
        <end position="199"/>
    </location>
</feature>
<accession>A0AAD9CV53</accession>
<feature type="region of interest" description="Disordered" evidence="1">
    <location>
        <begin position="88"/>
        <end position="108"/>
    </location>
</feature>
<feature type="compositionally biased region" description="Low complexity" evidence="1">
    <location>
        <begin position="433"/>
        <end position="444"/>
    </location>
</feature>
<dbReference type="PANTHER" id="PTHR28027">
    <property type="entry name" value="TRANSCRIPTIONAL REGULATOR MIT1"/>
    <property type="match status" value="1"/>
</dbReference>
<evidence type="ECO:0000313" key="3">
    <source>
        <dbReference type="Proteomes" id="UP001182556"/>
    </source>
</evidence>
<dbReference type="EMBL" id="JAODAN010000008">
    <property type="protein sequence ID" value="KAK1922682.1"/>
    <property type="molecule type" value="Genomic_DNA"/>
</dbReference>
<comment type="caution">
    <text evidence="2">The sequence shown here is derived from an EMBL/GenBank/DDBJ whole genome shotgun (WGS) entry which is preliminary data.</text>
</comment>
<name>A0AAD9CV53_PAPLA</name>
<organism evidence="2 3">
    <name type="scientific">Papiliotrema laurentii</name>
    <name type="common">Cryptococcus laurentii</name>
    <dbReference type="NCBI Taxonomy" id="5418"/>
    <lineage>
        <taxon>Eukaryota</taxon>
        <taxon>Fungi</taxon>
        <taxon>Dikarya</taxon>
        <taxon>Basidiomycota</taxon>
        <taxon>Agaricomycotina</taxon>
        <taxon>Tremellomycetes</taxon>
        <taxon>Tremellales</taxon>
        <taxon>Rhynchogastremaceae</taxon>
        <taxon>Papiliotrema</taxon>
    </lineage>
</organism>
<dbReference type="InterPro" id="IPR018608">
    <property type="entry name" value="Gti1/Pac2"/>
</dbReference>
<dbReference type="PANTHER" id="PTHR28027:SF1">
    <property type="entry name" value="CAMP INDEPENDENT REGULATORY PROTEIN (AFU_ORTHOLOGUE AFUA_3G09640)"/>
    <property type="match status" value="1"/>
</dbReference>
<feature type="compositionally biased region" description="Polar residues" evidence="1">
    <location>
        <begin position="211"/>
        <end position="231"/>
    </location>
</feature>
<dbReference type="AlphaFoldDB" id="A0AAD9CV53"/>